<dbReference type="KEGG" id="malk:MalAC0309_2302"/>
<dbReference type="OrthoDB" id="3185659at2"/>
<proteinExistence type="inferred from homology"/>
<dbReference type="AlphaFoldDB" id="A0A0U4WZV1"/>
<accession>A0A0U4WZV1</accession>
<dbReference type="InterPro" id="IPR051265">
    <property type="entry name" value="HIBADH-related_NP60_sf"/>
</dbReference>
<dbReference type="SUPFAM" id="SSF51735">
    <property type="entry name" value="NAD(P)-binding Rossmann-fold domains"/>
    <property type="match status" value="1"/>
</dbReference>
<reference evidence="8" key="1">
    <citation type="submission" date="2015-12" db="EMBL/GenBank/DDBJ databases">
        <authorList>
            <person name="Shamseldin A."/>
            <person name="Moawad H."/>
            <person name="Abd El-Rahim W.M."/>
            <person name="Sadowsky M.J."/>
        </authorList>
    </citation>
    <scope>NUCLEOTIDE SEQUENCE [LARGE SCALE GENOMIC DNA]</scope>
    <source>
        <strain evidence="8">JAM AC0309</strain>
    </source>
</reference>
<dbReference type="SUPFAM" id="SSF48179">
    <property type="entry name" value="6-phosphogluconate dehydrogenase C-terminal domain-like"/>
    <property type="match status" value="1"/>
</dbReference>
<dbReference type="Proteomes" id="UP000218965">
    <property type="component" value="Chromosome"/>
</dbReference>
<dbReference type="InterPro" id="IPR029154">
    <property type="entry name" value="HIBADH-like_NADP-bd"/>
</dbReference>
<sequence>MATVAMLGLGVMGHGMAHNLLKAGHTVTVWNRTAGRASDLVAEGAVEAESVEHAVAEVDFVLYCLADDAAVRAVVLGQEGLAEIVSANSIVVDLSTISPEVSAEERASFDQRNVRFVDAPVFGSKGEARQGGLWVVAGGETDVVEAARGVLNAISSSVHHVGGPGSGVRMKLVGNLIVASQLLALGEALTFAHKAGLDLGAVLEVLSVTDFRSPIFDGVGPAVLEGDYSPSFALALMQKDTRLIKAFAAECESPIAGLEVAAGYVDEAIAAGFGAENASALIKAIAARADVSLSR</sequence>
<dbReference type="PIRSF" id="PIRSF000103">
    <property type="entry name" value="HIBADH"/>
    <property type="match status" value="1"/>
</dbReference>
<dbReference type="Pfam" id="PF14833">
    <property type="entry name" value="NAD_binding_11"/>
    <property type="match status" value="1"/>
</dbReference>
<organism evidence="7 8">
    <name type="scientific">Microcella alkaliphila</name>
    <dbReference type="NCBI Taxonomy" id="279828"/>
    <lineage>
        <taxon>Bacteria</taxon>
        <taxon>Bacillati</taxon>
        <taxon>Actinomycetota</taxon>
        <taxon>Actinomycetes</taxon>
        <taxon>Micrococcales</taxon>
        <taxon>Microbacteriaceae</taxon>
        <taxon>Microcella</taxon>
    </lineage>
</organism>
<dbReference type="RefSeq" id="WP_096422797.1">
    <property type="nucleotide sequence ID" value="NZ_AP017315.1"/>
</dbReference>
<dbReference type="PROSITE" id="PS00895">
    <property type="entry name" value="3_HYDROXYISOBUT_DH"/>
    <property type="match status" value="1"/>
</dbReference>
<reference evidence="7 8" key="2">
    <citation type="submission" date="2016-01" db="EMBL/GenBank/DDBJ databases">
        <title>Microcella alkaliphila JAM AC0309 whole genome shotgun sequence.</title>
        <authorList>
            <person name="Kurata A."/>
            <person name="Hirose Y."/>
            <person name="Kishimoto N."/>
            <person name="Kobayashi T."/>
        </authorList>
    </citation>
    <scope>NUCLEOTIDE SEQUENCE [LARGE SCALE GENOMIC DNA]</scope>
    <source>
        <strain evidence="7 8">JAM AC0309</strain>
    </source>
</reference>
<feature type="domain" description="3-hydroxyisobutyrate dehydrogenase-like NAD-binding" evidence="6">
    <location>
        <begin position="165"/>
        <end position="284"/>
    </location>
</feature>
<dbReference type="Gene3D" id="1.10.1040.10">
    <property type="entry name" value="N-(1-d-carboxylethyl)-l-norvaline Dehydrogenase, domain 2"/>
    <property type="match status" value="1"/>
</dbReference>
<protein>
    <recommendedName>
        <fullName evidence="9">3-hydroxyisobutyrate dehydrogenase</fullName>
    </recommendedName>
</protein>
<evidence type="ECO:0000259" key="5">
    <source>
        <dbReference type="Pfam" id="PF03446"/>
    </source>
</evidence>
<comment type="similarity">
    <text evidence="1">Belongs to the HIBADH-related family.</text>
</comment>
<gene>
    <name evidence="7" type="ORF">MalAC0309_2302</name>
</gene>
<dbReference type="GO" id="GO:0016054">
    <property type="term" value="P:organic acid catabolic process"/>
    <property type="evidence" value="ECO:0007669"/>
    <property type="project" value="UniProtKB-ARBA"/>
</dbReference>
<name>A0A0U4WZV1_9MICO</name>
<dbReference type="InterPro" id="IPR015815">
    <property type="entry name" value="HIBADH-related"/>
</dbReference>
<evidence type="ECO:0000256" key="2">
    <source>
        <dbReference type="ARBA" id="ARBA00023002"/>
    </source>
</evidence>
<dbReference type="InterPro" id="IPR002204">
    <property type="entry name" value="3-OH-isobutyrate_DH-rel_CS"/>
</dbReference>
<dbReference type="Gene3D" id="3.40.50.720">
    <property type="entry name" value="NAD(P)-binding Rossmann-like Domain"/>
    <property type="match status" value="1"/>
</dbReference>
<dbReference type="EMBL" id="AP017315">
    <property type="protein sequence ID" value="BAU33144.1"/>
    <property type="molecule type" value="Genomic_DNA"/>
</dbReference>
<evidence type="ECO:0008006" key="9">
    <source>
        <dbReference type="Google" id="ProtNLM"/>
    </source>
</evidence>
<evidence type="ECO:0000259" key="6">
    <source>
        <dbReference type="Pfam" id="PF14833"/>
    </source>
</evidence>
<evidence type="ECO:0000256" key="1">
    <source>
        <dbReference type="ARBA" id="ARBA00009080"/>
    </source>
</evidence>
<feature type="domain" description="6-phosphogluconate dehydrogenase NADP-binding" evidence="5">
    <location>
        <begin position="3"/>
        <end position="162"/>
    </location>
</feature>
<evidence type="ECO:0000256" key="4">
    <source>
        <dbReference type="PIRSR" id="PIRSR000103-1"/>
    </source>
</evidence>
<keyword evidence="3" id="KW-0520">NAD</keyword>
<dbReference type="InterPro" id="IPR006115">
    <property type="entry name" value="6PGDH_NADP-bd"/>
</dbReference>
<dbReference type="PANTHER" id="PTHR43580:SF2">
    <property type="entry name" value="CYTOKINE-LIKE NUCLEAR FACTOR N-PAC"/>
    <property type="match status" value="1"/>
</dbReference>
<keyword evidence="2" id="KW-0560">Oxidoreductase</keyword>
<dbReference type="InterPro" id="IPR036291">
    <property type="entry name" value="NAD(P)-bd_dom_sf"/>
</dbReference>
<evidence type="ECO:0000313" key="8">
    <source>
        <dbReference type="Proteomes" id="UP000218965"/>
    </source>
</evidence>
<dbReference type="InterPro" id="IPR013328">
    <property type="entry name" value="6PGD_dom2"/>
</dbReference>
<dbReference type="GO" id="GO:0050661">
    <property type="term" value="F:NADP binding"/>
    <property type="evidence" value="ECO:0007669"/>
    <property type="project" value="InterPro"/>
</dbReference>
<dbReference type="GO" id="GO:0051287">
    <property type="term" value="F:NAD binding"/>
    <property type="evidence" value="ECO:0007669"/>
    <property type="project" value="InterPro"/>
</dbReference>
<dbReference type="PANTHER" id="PTHR43580">
    <property type="entry name" value="OXIDOREDUCTASE GLYR1-RELATED"/>
    <property type="match status" value="1"/>
</dbReference>
<dbReference type="GO" id="GO:0016491">
    <property type="term" value="F:oxidoreductase activity"/>
    <property type="evidence" value="ECO:0007669"/>
    <property type="project" value="UniProtKB-KW"/>
</dbReference>
<dbReference type="Pfam" id="PF03446">
    <property type="entry name" value="NAD_binding_2"/>
    <property type="match status" value="1"/>
</dbReference>
<feature type="active site" evidence="4">
    <location>
        <position position="171"/>
    </location>
</feature>
<evidence type="ECO:0000313" key="7">
    <source>
        <dbReference type="EMBL" id="BAU33144.1"/>
    </source>
</evidence>
<dbReference type="InterPro" id="IPR008927">
    <property type="entry name" value="6-PGluconate_DH-like_C_sf"/>
</dbReference>
<evidence type="ECO:0000256" key="3">
    <source>
        <dbReference type="ARBA" id="ARBA00023027"/>
    </source>
</evidence>